<protein>
    <submittedName>
        <fullName evidence="2">Uncharacterized protein</fullName>
    </submittedName>
</protein>
<reference evidence="2 3" key="2">
    <citation type="journal article" date="2021" name="Genomics">
        <title>High-quality reference genome for Clonorchis sinensis.</title>
        <authorList>
            <person name="Young N.D."/>
            <person name="Stroehlein A.J."/>
            <person name="Kinkar L."/>
            <person name="Wang T."/>
            <person name="Sohn W.M."/>
            <person name="Chang B.C.H."/>
            <person name="Kaur P."/>
            <person name="Weisz D."/>
            <person name="Dudchenko O."/>
            <person name="Aiden E.L."/>
            <person name="Korhonen P.K."/>
            <person name="Gasser R.B."/>
        </authorList>
    </citation>
    <scope>NUCLEOTIDE SEQUENCE [LARGE SCALE GENOMIC DNA]</scope>
    <source>
        <strain evidence="2">Cs-k2</strain>
    </source>
</reference>
<dbReference type="AlphaFoldDB" id="A0A3R7EM29"/>
<accession>A0A3R7EM29</accession>
<evidence type="ECO:0000313" key="2">
    <source>
        <dbReference type="EMBL" id="KAG5444363.1"/>
    </source>
</evidence>
<proteinExistence type="predicted"/>
<feature type="region of interest" description="Disordered" evidence="1">
    <location>
        <begin position="171"/>
        <end position="192"/>
    </location>
</feature>
<feature type="compositionally biased region" description="Polar residues" evidence="1">
    <location>
        <begin position="183"/>
        <end position="192"/>
    </location>
</feature>
<reference evidence="2 3" key="1">
    <citation type="journal article" date="2018" name="Biotechnol. Adv.">
        <title>Improved genomic resources and new bioinformatic workflow for the carcinogenic parasite Clonorchis sinensis: Biotechnological implications.</title>
        <authorList>
            <person name="Wang D."/>
            <person name="Korhonen P.K."/>
            <person name="Gasser R.B."/>
            <person name="Young N.D."/>
        </authorList>
    </citation>
    <scope>NUCLEOTIDE SEQUENCE [LARGE SCALE GENOMIC DNA]</scope>
    <source>
        <strain evidence="2">Cs-k2</strain>
    </source>
</reference>
<comment type="caution">
    <text evidence="2">The sequence shown here is derived from an EMBL/GenBank/DDBJ whole genome shotgun (WGS) entry which is preliminary data.</text>
</comment>
<evidence type="ECO:0000313" key="3">
    <source>
        <dbReference type="Proteomes" id="UP000286415"/>
    </source>
</evidence>
<dbReference type="Proteomes" id="UP000286415">
    <property type="component" value="Unassembled WGS sequence"/>
</dbReference>
<dbReference type="EMBL" id="NIRI02000056">
    <property type="protein sequence ID" value="KAG5444363.1"/>
    <property type="molecule type" value="Genomic_DNA"/>
</dbReference>
<keyword evidence="3" id="KW-1185">Reference proteome</keyword>
<dbReference type="InParanoid" id="A0A3R7EM29"/>
<sequence>MRPKASCWCVHQIGIWSNQCDVKWVNYISSACAHMVFNTSNTLGWSESGIHIIWKTCRIGHIYLHLAGSSDAFNSTDLFPPGGLSVFFLLYGLVLHDFTGLWDSPLKIVACFQSGWLNPDYVTKGGMEATCPSKPTQTISPQLAMGRFRLSCQVRLPDKRSNSTAERHVFLNSTGNKLRGNPSPLSNGGFQA</sequence>
<gene>
    <name evidence="2" type="ORF">CSKR_104554</name>
</gene>
<name>A0A3R7EM29_CLOSI</name>
<organism evidence="2 3">
    <name type="scientific">Clonorchis sinensis</name>
    <name type="common">Chinese liver fluke</name>
    <dbReference type="NCBI Taxonomy" id="79923"/>
    <lineage>
        <taxon>Eukaryota</taxon>
        <taxon>Metazoa</taxon>
        <taxon>Spiralia</taxon>
        <taxon>Lophotrochozoa</taxon>
        <taxon>Platyhelminthes</taxon>
        <taxon>Trematoda</taxon>
        <taxon>Digenea</taxon>
        <taxon>Opisthorchiida</taxon>
        <taxon>Opisthorchiata</taxon>
        <taxon>Opisthorchiidae</taxon>
        <taxon>Clonorchis</taxon>
    </lineage>
</organism>
<evidence type="ECO:0000256" key="1">
    <source>
        <dbReference type="SAM" id="MobiDB-lite"/>
    </source>
</evidence>